<name>A1ZT11_MICM2</name>
<comment type="caution">
    <text evidence="1">The sequence shown here is derived from an EMBL/GenBank/DDBJ whole genome shotgun (WGS) entry which is preliminary data.</text>
</comment>
<evidence type="ECO:0000313" key="2">
    <source>
        <dbReference type="Proteomes" id="UP000004095"/>
    </source>
</evidence>
<gene>
    <name evidence="1" type="ORF">M23134_06994</name>
</gene>
<accession>A1ZT11</accession>
<dbReference type="Proteomes" id="UP000004095">
    <property type="component" value="Unassembled WGS sequence"/>
</dbReference>
<organism evidence="1 2">
    <name type="scientific">Microscilla marina ATCC 23134</name>
    <dbReference type="NCBI Taxonomy" id="313606"/>
    <lineage>
        <taxon>Bacteria</taxon>
        <taxon>Pseudomonadati</taxon>
        <taxon>Bacteroidota</taxon>
        <taxon>Cytophagia</taxon>
        <taxon>Cytophagales</taxon>
        <taxon>Microscillaceae</taxon>
        <taxon>Microscilla</taxon>
    </lineage>
</organism>
<dbReference type="EMBL" id="AAWS01000034">
    <property type="protein sequence ID" value="EAY26401.1"/>
    <property type="molecule type" value="Genomic_DNA"/>
</dbReference>
<dbReference type="AlphaFoldDB" id="A1ZT11"/>
<sequence>MQSSRFRSGMETLPSEGKLGAGEAGKLINEIMYLKKVSDQHKLQ</sequence>
<protein>
    <submittedName>
        <fullName evidence="1">Uncharacterized protein</fullName>
    </submittedName>
</protein>
<proteinExistence type="predicted"/>
<reference evidence="1 2" key="1">
    <citation type="submission" date="2007-01" db="EMBL/GenBank/DDBJ databases">
        <authorList>
            <person name="Haygood M."/>
            <person name="Podell S."/>
            <person name="Anderson C."/>
            <person name="Hopkinson B."/>
            <person name="Roe K."/>
            <person name="Barbeau K."/>
            <person name="Gaasterland T."/>
            <person name="Ferriera S."/>
            <person name="Johnson J."/>
            <person name="Kravitz S."/>
            <person name="Beeson K."/>
            <person name="Sutton G."/>
            <person name="Rogers Y.-H."/>
            <person name="Friedman R."/>
            <person name="Frazier M."/>
            <person name="Venter J.C."/>
        </authorList>
    </citation>
    <scope>NUCLEOTIDE SEQUENCE [LARGE SCALE GENOMIC DNA]</scope>
    <source>
        <strain evidence="1 2">ATCC 23134</strain>
    </source>
</reference>
<keyword evidence="2" id="KW-1185">Reference proteome</keyword>
<evidence type="ECO:0000313" key="1">
    <source>
        <dbReference type="EMBL" id="EAY26401.1"/>
    </source>
</evidence>